<sequence>MKKNKIELITKKIIKSLSCSIVIIMGNMTLSHAAVVPPGTQLADKQEIVRNNGAEPASLDVHKVSSDVEFNIIHDFFDGLVYTDRKGNIEPRLAERWETRDNKTWIFHLRKDIKWSDGTPITANDIVFSWRRLVDPDIVSPYGSYLENAAIVNANDVLRGKKKGEDLGVKALDDVTLEVSLDKPMGDFLQMLTHPVMAPLNEKVIKKYGNKWTRPGSFVGSGPLVMY</sequence>
<keyword evidence="4 5" id="KW-0732">Signal</keyword>
<proteinExistence type="inferred from homology"/>
<evidence type="ECO:0000256" key="2">
    <source>
        <dbReference type="ARBA" id="ARBA00005695"/>
    </source>
</evidence>
<dbReference type="InterPro" id="IPR000914">
    <property type="entry name" value="SBP_5_dom"/>
</dbReference>
<feature type="domain" description="Solute-binding protein family 5" evidence="6">
    <location>
        <begin position="89"/>
        <end position="223"/>
    </location>
</feature>
<reference evidence="7" key="1">
    <citation type="submission" date="2013-07" db="EMBL/GenBank/DDBJ databases">
        <title>Sub-species coevolution in mutualistic symbiosis.</title>
        <authorList>
            <person name="Murfin K."/>
            <person name="Klassen J."/>
            <person name="Lee M."/>
            <person name="Forst S."/>
            <person name="Stock P."/>
            <person name="Goodrich-Blair H."/>
        </authorList>
    </citation>
    <scope>NUCLEOTIDE SEQUENCE [LARGE SCALE GENOMIC DNA]</scope>
    <source>
        <strain evidence="7">Oregonense</strain>
    </source>
</reference>
<dbReference type="Pfam" id="PF00496">
    <property type="entry name" value="SBP_bac_5"/>
    <property type="match status" value="1"/>
</dbReference>
<gene>
    <name evidence="7" type="ORF">XBO1_2390001</name>
</gene>
<protein>
    <submittedName>
        <fullName evidence="7">Oligopeptide transport protein (ABC superfamily,peri_bind)</fullName>
    </submittedName>
</protein>
<dbReference type="GO" id="GO:0030288">
    <property type="term" value="C:outer membrane-bounded periplasmic space"/>
    <property type="evidence" value="ECO:0007669"/>
    <property type="project" value="TreeGrafter"/>
</dbReference>
<dbReference type="Gene3D" id="3.40.190.10">
    <property type="entry name" value="Periplasmic binding protein-like II"/>
    <property type="match status" value="1"/>
</dbReference>
<dbReference type="PROSITE" id="PS01040">
    <property type="entry name" value="SBP_BACTERIAL_5"/>
    <property type="match status" value="1"/>
</dbReference>
<organism evidence="7">
    <name type="scientific">Xenorhabdus bovienii str. oregonense</name>
    <dbReference type="NCBI Taxonomy" id="1398202"/>
    <lineage>
        <taxon>Bacteria</taxon>
        <taxon>Pseudomonadati</taxon>
        <taxon>Pseudomonadota</taxon>
        <taxon>Gammaproteobacteria</taxon>
        <taxon>Enterobacterales</taxon>
        <taxon>Morganellaceae</taxon>
        <taxon>Xenorhabdus</taxon>
    </lineage>
</organism>
<comment type="caution">
    <text evidence="7">The sequence shown here is derived from an EMBL/GenBank/DDBJ whole genome shotgun (WGS) entry which is preliminary data.</text>
</comment>
<dbReference type="HOGENOM" id="CLU_017028_4_1_6"/>
<dbReference type="InterPro" id="IPR023765">
    <property type="entry name" value="SBP_5_CS"/>
</dbReference>
<dbReference type="Proteomes" id="UP000028483">
    <property type="component" value="Unassembled WGS sequence"/>
</dbReference>
<evidence type="ECO:0000256" key="3">
    <source>
        <dbReference type="ARBA" id="ARBA00022448"/>
    </source>
</evidence>
<evidence type="ECO:0000256" key="5">
    <source>
        <dbReference type="SAM" id="SignalP"/>
    </source>
</evidence>
<evidence type="ECO:0000259" key="6">
    <source>
        <dbReference type="Pfam" id="PF00496"/>
    </source>
</evidence>
<keyword evidence="3" id="KW-0813">Transport</keyword>
<feature type="signal peptide" evidence="5">
    <location>
        <begin position="1"/>
        <end position="33"/>
    </location>
</feature>
<dbReference type="Gene3D" id="3.90.76.10">
    <property type="entry name" value="Dipeptide-binding Protein, Domain 1"/>
    <property type="match status" value="1"/>
</dbReference>
<dbReference type="AlphaFoldDB" id="A0A077P810"/>
<dbReference type="GO" id="GO:1904680">
    <property type="term" value="F:peptide transmembrane transporter activity"/>
    <property type="evidence" value="ECO:0007669"/>
    <property type="project" value="TreeGrafter"/>
</dbReference>
<name>A0A077P810_XENBV</name>
<dbReference type="FunFam" id="3.90.76.10:FF:000001">
    <property type="entry name" value="Oligopeptide ABC transporter substrate-binding protein"/>
    <property type="match status" value="1"/>
</dbReference>
<dbReference type="EMBL" id="CBSX010000156">
    <property type="protein sequence ID" value="CDH06653.1"/>
    <property type="molecule type" value="Genomic_DNA"/>
</dbReference>
<accession>A0A077P810</accession>
<evidence type="ECO:0000313" key="7">
    <source>
        <dbReference type="EMBL" id="CDH06653.1"/>
    </source>
</evidence>
<dbReference type="PANTHER" id="PTHR30290">
    <property type="entry name" value="PERIPLASMIC BINDING COMPONENT OF ABC TRANSPORTER"/>
    <property type="match status" value="1"/>
</dbReference>
<comment type="similarity">
    <text evidence="2">Belongs to the bacterial solute-binding protein 5 family.</text>
</comment>
<comment type="subcellular location">
    <subcellularLocation>
        <location evidence="1">Cell envelope</location>
    </subcellularLocation>
</comment>
<dbReference type="PANTHER" id="PTHR30290:SF10">
    <property type="entry name" value="PERIPLASMIC OLIGOPEPTIDE-BINDING PROTEIN-RELATED"/>
    <property type="match status" value="1"/>
</dbReference>
<evidence type="ECO:0000256" key="1">
    <source>
        <dbReference type="ARBA" id="ARBA00004196"/>
    </source>
</evidence>
<evidence type="ECO:0000256" key="4">
    <source>
        <dbReference type="ARBA" id="ARBA00022729"/>
    </source>
</evidence>
<dbReference type="GO" id="GO:0015833">
    <property type="term" value="P:peptide transport"/>
    <property type="evidence" value="ECO:0007669"/>
    <property type="project" value="TreeGrafter"/>
</dbReference>
<feature type="chain" id="PRO_5001721929" evidence="5">
    <location>
        <begin position="34"/>
        <end position="227"/>
    </location>
</feature>
<dbReference type="SUPFAM" id="SSF53850">
    <property type="entry name" value="Periplasmic binding protein-like II"/>
    <property type="match status" value="1"/>
</dbReference>
<dbReference type="InterPro" id="IPR039424">
    <property type="entry name" value="SBP_5"/>
</dbReference>